<accession>A0A0V0TK38</accession>
<name>A0A0V0TK38_9BILA</name>
<proteinExistence type="predicted"/>
<protein>
    <submittedName>
        <fullName evidence="1">Uncharacterized protein</fullName>
    </submittedName>
</protein>
<sequence>MAASKLIVTSGTGKITGQFFPSAPGGLVSSLILNHAYLIIVEKKNLAKHLPNIFIYHINFEIEFGILRKRALTRLQIKIEAYAVRTV</sequence>
<evidence type="ECO:0000313" key="2">
    <source>
        <dbReference type="Proteomes" id="UP000055048"/>
    </source>
</evidence>
<gene>
    <name evidence="1" type="ORF">T05_14830</name>
</gene>
<dbReference type="AlphaFoldDB" id="A0A0V0TK38"/>
<reference evidence="1 2" key="1">
    <citation type="submission" date="2015-01" db="EMBL/GenBank/DDBJ databases">
        <title>Evolution of Trichinella species and genotypes.</title>
        <authorList>
            <person name="Korhonen P.K."/>
            <person name="Edoardo P."/>
            <person name="Giuseppe L.R."/>
            <person name="Gasser R.B."/>
        </authorList>
    </citation>
    <scope>NUCLEOTIDE SEQUENCE [LARGE SCALE GENOMIC DNA]</scope>
    <source>
        <strain evidence="1">ISS417</strain>
    </source>
</reference>
<comment type="caution">
    <text evidence="1">The sequence shown here is derived from an EMBL/GenBank/DDBJ whole genome shotgun (WGS) entry which is preliminary data.</text>
</comment>
<dbReference type="OrthoDB" id="10424915at2759"/>
<keyword evidence="2" id="KW-1185">Reference proteome</keyword>
<organism evidence="1 2">
    <name type="scientific">Trichinella murrelli</name>
    <dbReference type="NCBI Taxonomy" id="144512"/>
    <lineage>
        <taxon>Eukaryota</taxon>
        <taxon>Metazoa</taxon>
        <taxon>Ecdysozoa</taxon>
        <taxon>Nematoda</taxon>
        <taxon>Enoplea</taxon>
        <taxon>Dorylaimia</taxon>
        <taxon>Trichinellida</taxon>
        <taxon>Trichinellidae</taxon>
        <taxon>Trichinella</taxon>
    </lineage>
</organism>
<dbReference type="Proteomes" id="UP000055048">
    <property type="component" value="Unassembled WGS sequence"/>
</dbReference>
<evidence type="ECO:0000313" key="1">
    <source>
        <dbReference type="EMBL" id="KRX39278.1"/>
    </source>
</evidence>
<dbReference type="EMBL" id="JYDJ01000237">
    <property type="protein sequence ID" value="KRX39278.1"/>
    <property type="molecule type" value="Genomic_DNA"/>
</dbReference>